<feature type="region of interest" description="Disordered" evidence="2">
    <location>
        <begin position="1"/>
        <end position="21"/>
    </location>
</feature>
<feature type="compositionally biased region" description="Low complexity" evidence="2">
    <location>
        <begin position="740"/>
        <end position="752"/>
    </location>
</feature>
<evidence type="ECO:0000313" key="5">
    <source>
        <dbReference type="WBParaSite" id="TMUE_2000009976.1"/>
    </source>
</evidence>
<feature type="compositionally biased region" description="Basic and acidic residues" evidence="2">
    <location>
        <begin position="717"/>
        <end position="731"/>
    </location>
</feature>
<dbReference type="SMART" id="SM00360">
    <property type="entry name" value="RRM"/>
    <property type="match status" value="1"/>
</dbReference>
<accession>A0A5S6QRJ6</accession>
<sequence>MSGTQPAPDDGTGNEVAPPGELNTFLEADFTWMNWADEVERLTLDEDVPKEQLPGARDAKDFQAIQHHVDLSKVPNSPPFMAIVLNLPFDTTEEDLARFFNGTEIAYVELVHQNDGNMVGASYVEFRDRQSLICALQRAGNSLNNRTIRVEVCTSSSKDRRTGDAHRRRGYLDGGKGSTASRGRRSSEMGSTRGDRQLFRRAQMPNDVRAADYPRRTNSVDQSTSERETRYDSLPRGIGGGRFGSHDAGVPPVPSQFAERQYDNFSRGGRPLNDGRRQELPYFRSLSKSESQNSSRTVHDGVSYKHGGSQLMPDVKHDRNLHVASDGRQRRSSAQSDSGWSLGSTFHSGRPSYGPLRQRGNYGGHAKFEQHYGSLNRNRMGQGWRPARINENYLSSNFVQTRLMESGSAEASRQQEAVRQPEDVIERNAREGPAELPKPAEPTMQQERPLKSYSSIFGEAKPVDTERRVREIEQQRLALLQQQSLQNAPPRSVDDTRRLNDACGFSDNTICEQLADDDLFASGEIKLLKRPVPQAEATDTTGPSEIVQAAAPQGEGPKENETSKPTDGVNRPKGGRDGSDRRSRGHRGGRRNAGFGRGGYAGSYGGRSGRQDSRKQSGPPPTADNALPGLQAAPPSDHVSGHFANESIERRRNDGRIRGSTVGIEPRASSVSSGRGGGYRFEHIIEFRRGGTRSVSTTRMCGLGESAKGGSAAPSLVDEHHQQGKEGDKQQRSPQEANEHPSPSASSSGVGRSNRKSKEGRGPGAAGRRGRGKNNKRSAKSSGRQAFTDKNKFELLKSFTCDD</sequence>
<dbReference type="InterPro" id="IPR012677">
    <property type="entry name" value="Nucleotide-bd_a/b_plait_sf"/>
</dbReference>
<feature type="region of interest" description="Disordered" evidence="2">
    <location>
        <begin position="154"/>
        <end position="255"/>
    </location>
</feature>
<protein>
    <submittedName>
        <fullName evidence="5">RRM domain-containing protein</fullName>
    </submittedName>
</protein>
<feature type="compositionally biased region" description="Polar residues" evidence="2">
    <location>
        <begin position="332"/>
        <end position="347"/>
    </location>
</feature>
<dbReference type="InterPro" id="IPR035979">
    <property type="entry name" value="RBD_domain_sf"/>
</dbReference>
<evidence type="ECO:0000256" key="2">
    <source>
        <dbReference type="SAM" id="MobiDB-lite"/>
    </source>
</evidence>
<keyword evidence="1" id="KW-0694">RNA-binding</keyword>
<organism evidence="4 5">
    <name type="scientific">Trichuris muris</name>
    <name type="common">Mouse whipworm</name>
    <dbReference type="NCBI Taxonomy" id="70415"/>
    <lineage>
        <taxon>Eukaryota</taxon>
        <taxon>Metazoa</taxon>
        <taxon>Ecdysozoa</taxon>
        <taxon>Nematoda</taxon>
        <taxon>Enoplea</taxon>
        <taxon>Dorylaimia</taxon>
        <taxon>Trichinellida</taxon>
        <taxon>Trichuridae</taxon>
        <taxon>Trichuris</taxon>
    </lineage>
</organism>
<feature type="domain" description="RRM" evidence="3">
    <location>
        <begin position="80"/>
        <end position="155"/>
    </location>
</feature>
<reference evidence="5" key="1">
    <citation type="submission" date="2019-12" db="UniProtKB">
        <authorList>
            <consortium name="WormBaseParasite"/>
        </authorList>
    </citation>
    <scope>IDENTIFICATION</scope>
</reference>
<evidence type="ECO:0000256" key="1">
    <source>
        <dbReference type="PROSITE-ProRule" id="PRU00176"/>
    </source>
</evidence>
<dbReference type="STRING" id="70415.A0A5S6QRJ6"/>
<dbReference type="InterPro" id="IPR000504">
    <property type="entry name" value="RRM_dom"/>
</dbReference>
<evidence type="ECO:0000313" key="4">
    <source>
        <dbReference type="Proteomes" id="UP000046395"/>
    </source>
</evidence>
<feature type="region of interest" description="Disordered" evidence="2">
    <location>
        <begin position="283"/>
        <end position="358"/>
    </location>
</feature>
<dbReference type="PROSITE" id="PS50102">
    <property type="entry name" value="RRM"/>
    <property type="match status" value="1"/>
</dbReference>
<dbReference type="Proteomes" id="UP000046395">
    <property type="component" value="Unassembled WGS sequence"/>
</dbReference>
<feature type="compositionally biased region" description="Basic residues" evidence="2">
    <location>
        <begin position="768"/>
        <end position="779"/>
    </location>
</feature>
<feature type="compositionally biased region" description="Basic and acidic residues" evidence="2">
    <location>
        <begin position="314"/>
        <end position="329"/>
    </location>
</feature>
<feature type="compositionally biased region" description="Polar residues" evidence="2">
    <location>
        <begin position="286"/>
        <end position="296"/>
    </location>
</feature>
<dbReference type="Gene3D" id="3.30.70.330">
    <property type="match status" value="1"/>
</dbReference>
<proteinExistence type="predicted"/>
<dbReference type="Pfam" id="PF00076">
    <property type="entry name" value="RRM_1"/>
    <property type="match status" value="1"/>
</dbReference>
<dbReference type="SUPFAM" id="SSF54928">
    <property type="entry name" value="RNA-binding domain, RBD"/>
    <property type="match status" value="1"/>
</dbReference>
<feature type="compositionally biased region" description="Basic and acidic residues" evidence="2">
    <location>
        <begin position="647"/>
        <end position="657"/>
    </location>
</feature>
<feature type="compositionally biased region" description="Basic and acidic residues" evidence="2">
    <location>
        <begin position="680"/>
        <end position="689"/>
    </location>
</feature>
<dbReference type="AlphaFoldDB" id="A0A5S6QRJ6"/>
<dbReference type="GO" id="GO:0003723">
    <property type="term" value="F:RNA binding"/>
    <property type="evidence" value="ECO:0007669"/>
    <property type="project" value="UniProtKB-UniRule"/>
</dbReference>
<feature type="compositionally biased region" description="Basic and acidic residues" evidence="2">
    <location>
        <begin position="224"/>
        <end position="233"/>
    </location>
</feature>
<name>A0A5S6QRJ6_TRIMR</name>
<evidence type="ECO:0000259" key="3">
    <source>
        <dbReference type="PROSITE" id="PS50102"/>
    </source>
</evidence>
<keyword evidence="4" id="KW-1185">Reference proteome</keyword>
<feature type="compositionally biased region" description="Gly residues" evidence="2">
    <location>
        <begin position="595"/>
        <end position="608"/>
    </location>
</feature>
<dbReference type="WBParaSite" id="TMUE_2000009976.1">
    <property type="protein sequence ID" value="TMUE_2000009976.1"/>
    <property type="gene ID" value="WBGene00294386"/>
</dbReference>
<feature type="region of interest" description="Disordered" evidence="2">
    <location>
        <begin position="531"/>
        <end position="792"/>
    </location>
</feature>